<evidence type="ECO:0000313" key="2">
    <source>
        <dbReference type="EMBL" id="NYZ64145.1"/>
    </source>
</evidence>
<dbReference type="EMBL" id="JACCJZ010000020">
    <property type="protein sequence ID" value="NYZ64145.1"/>
    <property type="molecule type" value="Genomic_DNA"/>
</dbReference>
<proteinExistence type="predicted"/>
<feature type="domain" description="AB hydrolase-1" evidence="1">
    <location>
        <begin position="17"/>
        <end position="266"/>
    </location>
</feature>
<accession>A0A7Z0TZM3</accession>
<evidence type="ECO:0000259" key="1">
    <source>
        <dbReference type="Pfam" id="PF12697"/>
    </source>
</evidence>
<name>A0A7Z0TZM3_9GAMM</name>
<evidence type="ECO:0000313" key="3">
    <source>
        <dbReference type="Proteomes" id="UP000589896"/>
    </source>
</evidence>
<dbReference type="Pfam" id="PF12697">
    <property type="entry name" value="Abhydrolase_6"/>
    <property type="match status" value="1"/>
</dbReference>
<dbReference type="Proteomes" id="UP000589896">
    <property type="component" value="Unassembled WGS sequence"/>
</dbReference>
<dbReference type="InterPro" id="IPR000073">
    <property type="entry name" value="AB_hydrolase_1"/>
</dbReference>
<dbReference type="GO" id="GO:0016787">
    <property type="term" value="F:hydrolase activity"/>
    <property type="evidence" value="ECO:0007669"/>
    <property type="project" value="UniProtKB-KW"/>
</dbReference>
<gene>
    <name evidence="2" type="ORF">H0E82_15505</name>
</gene>
<dbReference type="AlphaFoldDB" id="A0A7Z0TZM3"/>
<comment type="caution">
    <text evidence="2">The sequence shown here is derived from an EMBL/GenBank/DDBJ whole genome shotgun (WGS) entry which is preliminary data.</text>
</comment>
<keyword evidence="2" id="KW-0378">Hydrolase</keyword>
<organism evidence="2 3">
    <name type="scientific">Luteimonas deserti</name>
    <dbReference type="NCBI Taxonomy" id="2752306"/>
    <lineage>
        <taxon>Bacteria</taxon>
        <taxon>Pseudomonadati</taxon>
        <taxon>Pseudomonadota</taxon>
        <taxon>Gammaproteobacteria</taxon>
        <taxon>Lysobacterales</taxon>
        <taxon>Lysobacteraceae</taxon>
        <taxon>Luteimonas</taxon>
    </lineage>
</organism>
<dbReference type="RefSeq" id="WP_180546354.1">
    <property type="nucleotide sequence ID" value="NZ_JACCJZ010000020.1"/>
</dbReference>
<keyword evidence="3" id="KW-1185">Reference proteome</keyword>
<sequence>MAGAGSTPDGGALAERLVFSHANGFPAATYARMLAPLRRGFEVSHVDVFGHDPRYPVARGWHGLSRQLQDHLEVRRDGGAVWLVGHSLGGYLSLLAAAQPGAQVAGVVLLDSPLIGGMTGHLLRWSRRTGLDRHLLPLQQTLQRRARWPDVDAVRAHFAAKPAFARWDPRVLDDYAWSATVPDADGRRLLFDREVECSVYRTLPTRTVCRAARRISAPVAFIGGRNSREVRQIGLGATRTLVGARVAWLDGSHLFPMERPEAAAAAVGAAIDAMRAVAPRDARAA</sequence>
<dbReference type="InterPro" id="IPR029058">
    <property type="entry name" value="AB_hydrolase_fold"/>
</dbReference>
<reference evidence="2 3" key="1">
    <citation type="submission" date="2020-07" db="EMBL/GenBank/DDBJ databases">
        <title>isolation of Luteimonas sp. SJ-16.</title>
        <authorList>
            <person name="Huang X.-X."/>
            <person name="Xu L."/>
            <person name="Sun J.-Q."/>
        </authorList>
    </citation>
    <scope>NUCLEOTIDE SEQUENCE [LARGE SCALE GENOMIC DNA]</scope>
    <source>
        <strain evidence="2 3">SJ-16</strain>
    </source>
</reference>
<protein>
    <submittedName>
        <fullName evidence="2">Alpha/beta hydrolase</fullName>
    </submittedName>
</protein>
<dbReference type="Gene3D" id="3.40.50.1820">
    <property type="entry name" value="alpha/beta hydrolase"/>
    <property type="match status" value="1"/>
</dbReference>
<dbReference type="SUPFAM" id="SSF53474">
    <property type="entry name" value="alpha/beta-Hydrolases"/>
    <property type="match status" value="1"/>
</dbReference>